<dbReference type="GO" id="GO:0016491">
    <property type="term" value="F:oxidoreductase activity"/>
    <property type="evidence" value="ECO:0007669"/>
    <property type="project" value="InterPro"/>
</dbReference>
<evidence type="ECO:0000313" key="4">
    <source>
        <dbReference type="Proteomes" id="UP000639396"/>
    </source>
</evidence>
<dbReference type="NCBIfam" id="NF047509">
    <property type="entry name" value="Rv3131_FMN_oxido"/>
    <property type="match status" value="1"/>
</dbReference>
<dbReference type="SUPFAM" id="SSF55469">
    <property type="entry name" value="FMN-dependent nitroreductase-like"/>
    <property type="match status" value="2"/>
</dbReference>
<keyword evidence="2" id="KW-1133">Transmembrane helix</keyword>
<sequence length="419" mass="45773">MKTQRRSGKQEVEEEAKPEAGTTKGVNRRTFIKVAAAGAVLLMGGGVWRMSSQGVFSAGKGPAYEPWDDWDSEGQDAERSIVRAAILASSPHNSQPWLFRIAPDQVDLFADPSRNLGAMDPLLREMHIGLGCALENMSITAAAHGLKAEIAYVPDPGNPAHIASVRLSPGTGLSRELHEYIPRRHTNRAAYDVGRQVGADQLRALSESGDNAAHRTIWLQSDEDKTRIGQLIVDATEAITQDPDQSRDSNRWFRHNWKQLQQSADGVTIDASGNSAFARTLGKTLPNLSNEQSDAYWLTSTQLVQVPTASAFGIILIPDHRDVAGLLHAGRLWQRMHLRAVRDGLAVQPLNQIHERADREEALGSDARFGRALKELTAGYPASAPTPANAAVFTFRIGYELEPALKSPRRPIGDVLLPT</sequence>
<name>A0A927C5Z8_9BACL</name>
<gene>
    <name evidence="3" type="ORF">IDH45_01070</name>
</gene>
<dbReference type="Gene3D" id="3.40.109.10">
    <property type="entry name" value="NADH Oxidase"/>
    <property type="match status" value="1"/>
</dbReference>
<evidence type="ECO:0000256" key="1">
    <source>
        <dbReference type="SAM" id="MobiDB-lite"/>
    </source>
</evidence>
<feature type="transmembrane region" description="Helical" evidence="2">
    <location>
        <begin position="30"/>
        <end position="48"/>
    </location>
</feature>
<organism evidence="3 4">
    <name type="scientific">Paenibacillus oceani</name>
    <dbReference type="NCBI Taxonomy" id="2772510"/>
    <lineage>
        <taxon>Bacteria</taxon>
        <taxon>Bacillati</taxon>
        <taxon>Bacillota</taxon>
        <taxon>Bacilli</taxon>
        <taxon>Bacillales</taxon>
        <taxon>Paenibacillaceae</taxon>
        <taxon>Paenibacillus</taxon>
    </lineage>
</organism>
<dbReference type="RefSeq" id="WP_190923817.1">
    <property type="nucleotide sequence ID" value="NZ_JACXJA010000001.1"/>
</dbReference>
<reference evidence="3" key="1">
    <citation type="submission" date="2020-09" db="EMBL/GenBank/DDBJ databases">
        <title>A novel bacterium of genus Paenibacillus, isolated from South China Sea.</title>
        <authorList>
            <person name="Huang H."/>
            <person name="Mo K."/>
            <person name="Hu Y."/>
        </authorList>
    </citation>
    <scope>NUCLEOTIDE SEQUENCE</scope>
    <source>
        <strain evidence="3">IB182363</strain>
    </source>
</reference>
<feature type="compositionally biased region" description="Basic and acidic residues" evidence="1">
    <location>
        <begin position="8"/>
        <end position="18"/>
    </location>
</feature>
<accession>A0A927C5Z8</accession>
<dbReference type="AlphaFoldDB" id="A0A927C5Z8"/>
<keyword evidence="4" id="KW-1185">Reference proteome</keyword>
<evidence type="ECO:0000256" key="2">
    <source>
        <dbReference type="SAM" id="Phobius"/>
    </source>
</evidence>
<protein>
    <recommendedName>
        <fullName evidence="5">Nitroreductase domain-containing protein</fullName>
    </recommendedName>
</protein>
<dbReference type="PROSITE" id="PS51318">
    <property type="entry name" value="TAT"/>
    <property type="match status" value="1"/>
</dbReference>
<keyword evidence="2" id="KW-0472">Membrane</keyword>
<feature type="region of interest" description="Disordered" evidence="1">
    <location>
        <begin position="1"/>
        <end position="22"/>
    </location>
</feature>
<evidence type="ECO:0008006" key="5">
    <source>
        <dbReference type="Google" id="ProtNLM"/>
    </source>
</evidence>
<keyword evidence="2" id="KW-0812">Transmembrane</keyword>
<dbReference type="InterPro" id="IPR000415">
    <property type="entry name" value="Nitroreductase-like"/>
</dbReference>
<evidence type="ECO:0000313" key="3">
    <source>
        <dbReference type="EMBL" id="MBD2860577.1"/>
    </source>
</evidence>
<dbReference type="InterPro" id="IPR006311">
    <property type="entry name" value="TAT_signal"/>
</dbReference>
<dbReference type="Proteomes" id="UP000639396">
    <property type="component" value="Unassembled WGS sequence"/>
</dbReference>
<proteinExistence type="predicted"/>
<dbReference type="EMBL" id="JACXJA010000001">
    <property type="protein sequence ID" value="MBD2860577.1"/>
    <property type="molecule type" value="Genomic_DNA"/>
</dbReference>
<comment type="caution">
    <text evidence="3">The sequence shown here is derived from an EMBL/GenBank/DDBJ whole genome shotgun (WGS) entry which is preliminary data.</text>
</comment>